<comment type="caution">
    <text evidence="2">The sequence shown here is derived from an EMBL/GenBank/DDBJ whole genome shotgun (WGS) entry which is preliminary data.</text>
</comment>
<reference evidence="2 3" key="1">
    <citation type="submission" date="2021-01" db="EMBL/GenBank/DDBJ databases">
        <title>Chryseolinea sp. Jin1 Genome sequencing and assembly.</title>
        <authorList>
            <person name="Kim I."/>
        </authorList>
    </citation>
    <scope>NUCLEOTIDE SEQUENCE [LARGE SCALE GENOMIC DNA]</scope>
    <source>
        <strain evidence="2 3">Jin1</strain>
    </source>
</reference>
<organism evidence="2 3">
    <name type="scientific">Chryseolinea lacunae</name>
    <dbReference type="NCBI Taxonomy" id="2801331"/>
    <lineage>
        <taxon>Bacteria</taxon>
        <taxon>Pseudomonadati</taxon>
        <taxon>Bacteroidota</taxon>
        <taxon>Cytophagia</taxon>
        <taxon>Cytophagales</taxon>
        <taxon>Fulvivirgaceae</taxon>
        <taxon>Chryseolinea</taxon>
    </lineage>
</organism>
<proteinExistence type="predicted"/>
<gene>
    <name evidence="2" type="ORF">JI741_25415</name>
</gene>
<feature type="region of interest" description="Disordered" evidence="1">
    <location>
        <begin position="1"/>
        <end position="63"/>
    </location>
</feature>
<dbReference type="Proteomes" id="UP000613030">
    <property type="component" value="Unassembled WGS sequence"/>
</dbReference>
<evidence type="ECO:0000313" key="3">
    <source>
        <dbReference type="Proteomes" id="UP000613030"/>
    </source>
</evidence>
<sequence>MSTTEKKHPRHSSESKSKKPTSDEGEGQAGNFGSDSDQGKRKGVSPDRSSPNVSGQDKREKRG</sequence>
<name>A0ABS1KZJ9_9BACT</name>
<protein>
    <submittedName>
        <fullName evidence="2">Uncharacterized protein</fullName>
    </submittedName>
</protein>
<feature type="compositionally biased region" description="Basic and acidic residues" evidence="1">
    <location>
        <begin position="1"/>
        <end position="22"/>
    </location>
</feature>
<dbReference type="RefSeq" id="WP_202014296.1">
    <property type="nucleotide sequence ID" value="NZ_JAERRB010000011.1"/>
</dbReference>
<evidence type="ECO:0000256" key="1">
    <source>
        <dbReference type="SAM" id="MobiDB-lite"/>
    </source>
</evidence>
<dbReference type="EMBL" id="JAERRB010000011">
    <property type="protein sequence ID" value="MBL0744598.1"/>
    <property type="molecule type" value="Genomic_DNA"/>
</dbReference>
<accession>A0ABS1KZJ9</accession>
<keyword evidence="3" id="KW-1185">Reference proteome</keyword>
<evidence type="ECO:0000313" key="2">
    <source>
        <dbReference type="EMBL" id="MBL0744598.1"/>
    </source>
</evidence>